<reference evidence="1" key="2">
    <citation type="journal article" date="2020" name="Nat. Commun.">
        <title>Large-scale genome sequencing of mycorrhizal fungi provides insights into the early evolution of symbiotic traits.</title>
        <authorList>
            <person name="Miyauchi S."/>
            <person name="Kiss E."/>
            <person name="Kuo A."/>
            <person name="Drula E."/>
            <person name="Kohler A."/>
            <person name="Sanchez-Garcia M."/>
            <person name="Morin E."/>
            <person name="Andreopoulos B."/>
            <person name="Barry K.W."/>
            <person name="Bonito G."/>
            <person name="Buee M."/>
            <person name="Carver A."/>
            <person name="Chen C."/>
            <person name="Cichocki N."/>
            <person name="Clum A."/>
            <person name="Culley D."/>
            <person name="Crous P.W."/>
            <person name="Fauchery L."/>
            <person name="Girlanda M."/>
            <person name="Hayes R.D."/>
            <person name="Keri Z."/>
            <person name="LaButti K."/>
            <person name="Lipzen A."/>
            <person name="Lombard V."/>
            <person name="Magnuson J."/>
            <person name="Maillard F."/>
            <person name="Murat C."/>
            <person name="Nolan M."/>
            <person name="Ohm R.A."/>
            <person name="Pangilinan J."/>
            <person name="Pereira M.F."/>
            <person name="Perotto S."/>
            <person name="Peter M."/>
            <person name="Pfister S."/>
            <person name="Riley R."/>
            <person name="Sitrit Y."/>
            <person name="Stielow J.B."/>
            <person name="Szollosi G."/>
            <person name="Zifcakova L."/>
            <person name="Stursova M."/>
            <person name="Spatafora J.W."/>
            <person name="Tedersoo L."/>
            <person name="Vaario L.M."/>
            <person name="Yamada A."/>
            <person name="Yan M."/>
            <person name="Wang P."/>
            <person name="Xu J."/>
            <person name="Bruns T."/>
            <person name="Baldrian P."/>
            <person name="Vilgalys R."/>
            <person name="Dunand C."/>
            <person name="Henrissat B."/>
            <person name="Grigoriev I.V."/>
            <person name="Hibbett D."/>
            <person name="Nagy L.G."/>
            <person name="Martin F.M."/>
        </authorList>
    </citation>
    <scope>NUCLEOTIDE SEQUENCE</scope>
    <source>
        <strain evidence="1">P2</strain>
    </source>
</reference>
<comment type="caution">
    <text evidence="1">The sequence shown here is derived from an EMBL/GenBank/DDBJ whole genome shotgun (WGS) entry which is preliminary data.</text>
</comment>
<gene>
    <name evidence="1" type="ORF">BDM02DRAFT_3193961</name>
</gene>
<evidence type="ECO:0000313" key="2">
    <source>
        <dbReference type="Proteomes" id="UP000886501"/>
    </source>
</evidence>
<sequence length="216" mass="24135">MFFCVSAMLSDEKRMVLNLGQHVPRVRVPAPGQASSLGTSGRIDYTILTVDHHKHRAFSPSVHLIELRPFAESFITSSLFSLLRQQNPNGLFVAEGKLGGALLVNRVTQVLAEMYTSAKHLRKSVIRGALTDRHDWIFLVLYLNEDGVGGAYFQSPTIKMQVSSNYPYSVLSPGPDIIAGILAYWVERSFVGIDEHDWFTRQITSVRIVQVLASNF</sequence>
<dbReference type="EMBL" id="MU118714">
    <property type="protein sequence ID" value="KAF9642072.1"/>
    <property type="molecule type" value="Genomic_DNA"/>
</dbReference>
<name>A0ACB6YXS1_THEGA</name>
<keyword evidence="2" id="KW-1185">Reference proteome</keyword>
<organism evidence="1 2">
    <name type="scientific">Thelephora ganbajun</name>
    <name type="common">Ganba fungus</name>
    <dbReference type="NCBI Taxonomy" id="370292"/>
    <lineage>
        <taxon>Eukaryota</taxon>
        <taxon>Fungi</taxon>
        <taxon>Dikarya</taxon>
        <taxon>Basidiomycota</taxon>
        <taxon>Agaricomycotina</taxon>
        <taxon>Agaricomycetes</taxon>
        <taxon>Thelephorales</taxon>
        <taxon>Thelephoraceae</taxon>
        <taxon>Thelephora</taxon>
    </lineage>
</organism>
<dbReference type="Proteomes" id="UP000886501">
    <property type="component" value="Unassembled WGS sequence"/>
</dbReference>
<protein>
    <submittedName>
        <fullName evidence="1">Uncharacterized protein</fullName>
    </submittedName>
</protein>
<reference evidence="1" key="1">
    <citation type="submission" date="2019-10" db="EMBL/GenBank/DDBJ databases">
        <authorList>
            <consortium name="DOE Joint Genome Institute"/>
            <person name="Kuo A."/>
            <person name="Miyauchi S."/>
            <person name="Kiss E."/>
            <person name="Drula E."/>
            <person name="Kohler A."/>
            <person name="Sanchez-Garcia M."/>
            <person name="Andreopoulos B."/>
            <person name="Barry K.W."/>
            <person name="Bonito G."/>
            <person name="Buee M."/>
            <person name="Carver A."/>
            <person name="Chen C."/>
            <person name="Cichocki N."/>
            <person name="Clum A."/>
            <person name="Culley D."/>
            <person name="Crous P.W."/>
            <person name="Fauchery L."/>
            <person name="Girlanda M."/>
            <person name="Hayes R."/>
            <person name="Keri Z."/>
            <person name="Labutti K."/>
            <person name="Lipzen A."/>
            <person name="Lombard V."/>
            <person name="Magnuson J."/>
            <person name="Maillard F."/>
            <person name="Morin E."/>
            <person name="Murat C."/>
            <person name="Nolan M."/>
            <person name="Ohm R."/>
            <person name="Pangilinan J."/>
            <person name="Pereira M."/>
            <person name="Perotto S."/>
            <person name="Peter M."/>
            <person name="Riley R."/>
            <person name="Sitrit Y."/>
            <person name="Stielow B."/>
            <person name="Szollosi G."/>
            <person name="Zifcakova L."/>
            <person name="Stursova M."/>
            <person name="Spatafora J.W."/>
            <person name="Tedersoo L."/>
            <person name="Vaario L.-M."/>
            <person name="Yamada A."/>
            <person name="Yan M."/>
            <person name="Wang P."/>
            <person name="Xu J."/>
            <person name="Bruns T."/>
            <person name="Baldrian P."/>
            <person name="Vilgalys R."/>
            <person name="Henrissat B."/>
            <person name="Grigoriev I.V."/>
            <person name="Hibbett D."/>
            <person name="Nagy L.G."/>
            <person name="Martin F.M."/>
        </authorList>
    </citation>
    <scope>NUCLEOTIDE SEQUENCE</scope>
    <source>
        <strain evidence="1">P2</strain>
    </source>
</reference>
<accession>A0ACB6YXS1</accession>
<proteinExistence type="predicted"/>
<evidence type="ECO:0000313" key="1">
    <source>
        <dbReference type="EMBL" id="KAF9642072.1"/>
    </source>
</evidence>